<dbReference type="RefSeq" id="XP_067479614.1">
    <property type="nucleotide sequence ID" value="XM_067627196.1"/>
</dbReference>
<dbReference type="OrthoDB" id="2156052at2759"/>
<dbReference type="OMA" id="CHELIAV"/>
<evidence type="ECO:0008006" key="4">
    <source>
        <dbReference type="Google" id="ProtNLM"/>
    </source>
</evidence>
<dbReference type="VEuPathDB" id="FungiDB:ASPBRDRAFT_54221"/>
<evidence type="ECO:0000313" key="2">
    <source>
        <dbReference type="EMBL" id="OJJ72366.1"/>
    </source>
</evidence>
<protein>
    <recommendedName>
        <fullName evidence="4">Protein kinase domain-containing protein</fullName>
    </recommendedName>
</protein>
<dbReference type="InterPro" id="IPR011009">
    <property type="entry name" value="Kinase-like_dom_sf"/>
</dbReference>
<dbReference type="STRING" id="767769.A0A1L9UL96"/>
<reference evidence="3" key="1">
    <citation type="journal article" date="2017" name="Genome Biol.">
        <title>Comparative genomics reveals high biological diversity and specific adaptations in the industrially and medically important fungal genus Aspergillus.</title>
        <authorList>
            <person name="de Vries R.P."/>
            <person name="Riley R."/>
            <person name="Wiebenga A."/>
            <person name="Aguilar-Osorio G."/>
            <person name="Amillis S."/>
            <person name="Uchima C.A."/>
            <person name="Anderluh G."/>
            <person name="Asadollahi M."/>
            <person name="Askin M."/>
            <person name="Barry K."/>
            <person name="Battaglia E."/>
            <person name="Bayram O."/>
            <person name="Benocci T."/>
            <person name="Braus-Stromeyer S.A."/>
            <person name="Caldana C."/>
            <person name="Canovas D."/>
            <person name="Cerqueira G.C."/>
            <person name="Chen F."/>
            <person name="Chen W."/>
            <person name="Choi C."/>
            <person name="Clum A."/>
            <person name="Dos Santos R.A."/>
            <person name="Damasio A.R."/>
            <person name="Diallinas G."/>
            <person name="Emri T."/>
            <person name="Fekete E."/>
            <person name="Flipphi M."/>
            <person name="Freyberg S."/>
            <person name="Gallo A."/>
            <person name="Gournas C."/>
            <person name="Habgood R."/>
            <person name="Hainaut M."/>
            <person name="Harispe M.L."/>
            <person name="Henrissat B."/>
            <person name="Hilden K.S."/>
            <person name="Hope R."/>
            <person name="Hossain A."/>
            <person name="Karabika E."/>
            <person name="Karaffa L."/>
            <person name="Karanyi Z."/>
            <person name="Krasevec N."/>
            <person name="Kuo A."/>
            <person name="Kusch H."/>
            <person name="LaButti K."/>
            <person name="Lagendijk E.L."/>
            <person name="Lapidus A."/>
            <person name="Levasseur A."/>
            <person name="Lindquist E."/>
            <person name="Lipzen A."/>
            <person name="Logrieco A.F."/>
            <person name="MacCabe A."/>
            <person name="Maekelae M.R."/>
            <person name="Malavazi I."/>
            <person name="Melin P."/>
            <person name="Meyer V."/>
            <person name="Mielnichuk N."/>
            <person name="Miskei M."/>
            <person name="Molnar A.P."/>
            <person name="Mule G."/>
            <person name="Ngan C.Y."/>
            <person name="Orejas M."/>
            <person name="Orosz E."/>
            <person name="Ouedraogo J.P."/>
            <person name="Overkamp K.M."/>
            <person name="Park H.-S."/>
            <person name="Perrone G."/>
            <person name="Piumi F."/>
            <person name="Punt P.J."/>
            <person name="Ram A.F."/>
            <person name="Ramon A."/>
            <person name="Rauscher S."/>
            <person name="Record E."/>
            <person name="Riano-Pachon D.M."/>
            <person name="Robert V."/>
            <person name="Roehrig J."/>
            <person name="Ruller R."/>
            <person name="Salamov A."/>
            <person name="Salih N.S."/>
            <person name="Samson R.A."/>
            <person name="Sandor E."/>
            <person name="Sanguinetti M."/>
            <person name="Schuetze T."/>
            <person name="Sepcic K."/>
            <person name="Shelest E."/>
            <person name="Sherlock G."/>
            <person name="Sophianopoulou V."/>
            <person name="Squina F.M."/>
            <person name="Sun H."/>
            <person name="Susca A."/>
            <person name="Todd R.B."/>
            <person name="Tsang A."/>
            <person name="Unkles S.E."/>
            <person name="van de Wiele N."/>
            <person name="van Rossen-Uffink D."/>
            <person name="Oliveira J.V."/>
            <person name="Vesth T.C."/>
            <person name="Visser J."/>
            <person name="Yu J.-H."/>
            <person name="Zhou M."/>
            <person name="Andersen M.R."/>
            <person name="Archer D.B."/>
            <person name="Baker S.E."/>
            <person name="Benoit I."/>
            <person name="Brakhage A.A."/>
            <person name="Braus G.H."/>
            <person name="Fischer R."/>
            <person name="Frisvad J.C."/>
            <person name="Goldman G.H."/>
            <person name="Houbraken J."/>
            <person name="Oakley B."/>
            <person name="Pocsi I."/>
            <person name="Scazzocchio C."/>
            <person name="Seiboth B."/>
            <person name="vanKuyk P.A."/>
            <person name="Wortman J."/>
            <person name="Dyer P.S."/>
            <person name="Grigoriev I.V."/>
        </authorList>
    </citation>
    <scope>NUCLEOTIDE SEQUENCE [LARGE SCALE GENOMIC DNA]</scope>
    <source>
        <strain evidence="3">CBS 101740 / IMI 381727 / IBT 21946</strain>
    </source>
</reference>
<dbReference type="SUPFAM" id="SSF56112">
    <property type="entry name" value="Protein kinase-like (PK-like)"/>
    <property type="match status" value="1"/>
</dbReference>
<feature type="compositionally biased region" description="Polar residues" evidence="1">
    <location>
        <begin position="425"/>
        <end position="438"/>
    </location>
</feature>
<proteinExistence type="predicted"/>
<evidence type="ECO:0000256" key="1">
    <source>
        <dbReference type="SAM" id="MobiDB-lite"/>
    </source>
</evidence>
<feature type="region of interest" description="Disordered" evidence="1">
    <location>
        <begin position="197"/>
        <end position="217"/>
    </location>
</feature>
<sequence length="730" mass="82901">MGRDGSPDSDEAYEKAEKATQRDADERVKKAQAEVEKLKEALELEREQSRRTTFREFLYLCHTLFSAPLQVDEPSRCTRGKIPQPKGKYCPWKLKLWEDCATEQLSIYQSVCKYLEPPGNAAPQLFTSRLGLESMGEYFDRPISSERDVEAHERFTVENQVHKIIAELCKIPAAKKKFRLGTGVRFDSHANCLEDVEVDEEQDSAEESDEESSSCQRPIPDQYCIHQVDGNDSTLILTVEYKPPHKLSVEDIRLGLRPRDFWSEIVASKKIPTGRQEKLEYDAAVLTGSAVVQEYHVMIMNGLEYSYVCTAQALIMLRVPHDDPGTLHYCVFVPNEGTNTQDDRKFTEPLTSVARVLCLCLMSGRSKLRDRKWRERAIRDLRTWTTGFDSRSSSIPQSELDTSPAVVRKHPTETSTTTKSSHTEYQPSHPSVTSSPTEEYSIPTRSHTRRQRTPDADIDAGPRRQKQRTDKTAKRPGRQKDSRFSGDESYKHATQFCTQRCLFNLQRGGSLDKQCPNVALHRQGADCDQHPISAMTLVQQISQQLDEDVDHGCTPMGCCGPTGALFKITSSAYGYTVFGKGASSSLWRKRISHEADAYRILHHAQGSAVPVFLGTIDLKTAYSLHGAVEINHMLLMAWGGERIKGCEDKSVRREVRRSEKEVRSLGVIFHDLRPENTLWSSELERALIVDFDRSQLDPLPVKKRRILTGKIHHRIEPYGRKRPCVHPLDL</sequence>
<evidence type="ECO:0000313" key="3">
    <source>
        <dbReference type="Proteomes" id="UP000184499"/>
    </source>
</evidence>
<feature type="region of interest" description="Disordered" evidence="1">
    <location>
        <begin position="1"/>
        <end position="28"/>
    </location>
</feature>
<keyword evidence="3" id="KW-1185">Reference proteome</keyword>
<feature type="compositionally biased region" description="Acidic residues" evidence="1">
    <location>
        <begin position="197"/>
        <end position="212"/>
    </location>
</feature>
<name>A0A1L9UL96_ASPBC</name>
<dbReference type="Proteomes" id="UP000184499">
    <property type="component" value="Unassembled WGS sequence"/>
</dbReference>
<feature type="compositionally biased region" description="Basic and acidic residues" evidence="1">
    <location>
        <begin position="467"/>
        <end position="489"/>
    </location>
</feature>
<dbReference type="GeneID" id="93579684"/>
<organism evidence="2 3">
    <name type="scientific">Aspergillus brasiliensis (strain CBS 101740 / IMI 381727 / IBT 21946)</name>
    <dbReference type="NCBI Taxonomy" id="767769"/>
    <lineage>
        <taxon>Eukaryota</taxon>
        <taxon>Fungi</taxon>
        <taxon>Dikarya</taxon>
        <taxon>Ascomycota</taxon>
        <taxon>Pezizomycotina</taxon>
        <taxon>Eurotiomycetes</taxon>
        <taxon>Eurotiomycetidae</taxon>
        <taxon>Eurotiales</taxon>
        <taxon>Aspergillaceae</taxon>
        <taxon>Aspergillus</taxon>
        <taxon>Aspergillus subgen. Circumdati</taxon>
    </lineage>
</organism>
<accession>A0A1L9UL96</accession>
<dbReference type="EMBL" id="KV878683">
    <property type="protein sequence ID" value="OJJ72366.1"/>
    <property type="molecule type" value="Genomic_DNA"/>
</dbReference>
<dbReference type="AlphaFoldDB" id="A0A1L9UL96"/>
<gene>
    <name evidence="2" type="ORF">ASPBRDRAFT_54221</name>
</gene>
<feature type="compositionally biased region" description="Polar residues" evidence="1">
    <location>
        <begin position="388"/>
        <end position="401"/>
    </location>
</feature>
<feature type="compositionally biased region" description="Low complexity" evidence="1">
    <location>
        <begin position="413"/>
        <end position="424"/>
    </location>
</feature>
<feature type="region of interest" description="Disordered" evidence="1">
    <location>
        <begin position="388"/>
        <end position="489"/>
    </location>
</feature>